<dbReference type="InterPro" id="IPR003779">
    <property type="entry name" value="CMD-like"/>
</dbReference>
<dbReference type="GO" id="GO:0051920">
    <property type="term" value="F:peroxiredoxin activity"/>
    <property type="evidence" value="ECO:0007669"/>
    <property type="project" value="InterPro"/>
</dbReference>
<dbReference type="Proteomes" id="UP000466681">
    <property type="component" value="Chromosome"/>
</dbReference>
<dbReference type="NCBIfam" id="TIGR01926">
    <property type="entry name" value="peroxid_rel"/>
    <property type="match status" value="1"/>
</dbReference>
<evidence type="ECO:0000313" key="3">
    <source>
        <dbReference type="Proteomes" id="UP000466681"/>
    </source>
</evidence>
<dbReference type="SUPFAM" id="SSF69118">
    <property type="entry name" value="AhpD-like"/>
    <property type="match status" value="1"/>
</dbReference>
<evidence type="ECO:0000259" key="1">
    <source>
        <dbReference type="Pfam" id="PF02627"/>
    </source>
</evidence>
<sequence length="223" mass="24228">MAELLAVTVVGRMLPSMTTTADAPVAANGLTPTRISRLEVPEVDELKNPGVRGFFTKQLREEGLTSNWFRALSLNEDDLGRLNAYLLPLLGTDGRGGLTAREREVIATVVSGENRCAYCHTNHANKLGKVAGDWSFGQRVAIDHHQVAELTERERALADLAVAVNNDPQSIRDSDFDRLRQLGLDDHLILEGISIAAFIGATNRIGIALSVPPNPEYTGVPNH</sequence>
<dbReference type="InterPro" id="IPR029032">
    <property type="entry name" value="AhpD-like"/>
</dbReference>
<reference evidence="2 3" key="1">
    <citation type="journal article" date="2019" name="Emerg. Microbes Infect.">
        <title>Comprehensive subspecies identification of 175 nontuberculous mycobacteria species based on 7547 genomic profiles.</title>
        <authorList>
            <person name="Matsumoto Y."/>
            <person name="Kinjo T."/>
            <person name="Motooka D."/>
            <person name="Nabeya D."/>
            <person name="Jung N."/>
            <person name="Uechi K."/>
            <person name="Horii T."/>
            <person name="Iida T."/>
            <person name="Fujita J."/>
            <person name="Nakamura S."/>
        </authorList>
    </citation>
    <scope>NUCLEOTIDE SEQUENCE [LARGE SCALE GENOMIC DNA]</scope>
    <source>
        <strain evidence="2 3">JCM 6375</strain>
    </source>
</reference>
<dbReference type="AlphaFoldDB" id="A0AAD1HFE6"/>
<evidence type="ECO:0000313" key="2">
    <source>
        <dbReference type="EMBL" id="BBX03941.1"/>
    </source>
</evidence>
<keyword evidence="3" id="KW-1185">Reference proteome</keyword>
<protein>
    <submittedName>
        <fullName evidence="2">Peroxidase</fullName>
    </submittedName>
</protein>
<dbReference type="PANTHER" id="PTHR35446:SF2">
    <property type="entry name" value="CARBOXYMUCONOLACTONE DECARBOXYLASE-LIKE DOMAIN-CONTAINING PROTEIN"/>
    <property type="match status" value="1"/>
</dbReference>
<organism evidence="2 3">
    <name type="scientific">Mycolicibacterium moriokaense</name>
    <dbReference type="NCBI Taxonomy" id="39691"/>
    <lineage>
        <taxon>Bacteria</taxon>
        <taxon>Bacillati</taxon>
        <taxon>Actinomycetota</taxon>
        <taxon>Actinomycetes</taxon>
        <taxon>Mycobacteriales</taxon>
        <taxon>Mycobacteriaceae</taxon>
        <taxon>Mycolicibacterium</taxon>
    </lineage>
</organism>
<keyword evidence="2" id="KW-0560">Oxidoreductase</keyword>
<proteinExistence type="predicted"/>
<dbReference type="KEGG" id="mmor:MMOR_48770"/>
<dbReference type="InterPro" id="IPR010195">
    <property type="entry name" value="Uncharacterised_peroxidase-rel"/>
</dbReference>
<dbReference type="EMBL" id="AP022560">
    <property type="protein sequence ID" value="BBX03941.1"/>
    <property type="molecule type" value="Genomic_DNA"/>
</dbReference>
<keyword evidence="2" id="KW-0575">Peroxidase</keyword>
<feature type="domain" description="Carboxymuconolactone decarboxylase-like" evidence="1">
    <location>
        <begin position="93"/>
        <end position="126"/>
    </location>
</feature>
<dbReference type="Pfam" id="PF02627">
    <property type="entry name" value="CMD"/>
    <property type="match status" value="1"/>
</dbReference>
<accession>A0AAD1HFE6</accession>
<dbReference type="PANTHER" id="PTHR35446">
    <property type="entry name" value="SI:CH211-175M2.5"/>
    <property type="match status" value="1"/>
</dbReference>
<name>A0AAD1HFE6_9MYCO</name>
<dbReference type="Gene3D" id="1.20.1290.10">
    <property type="entry name" value="AhpD-like"/>
    <property type="match status" value="1"/>
</dbReference>
<gene>
    <name evidence="2" type="ORF">MMOR_48770</name>
</gene>